<dbReference type="SUPFAM" id="SSF52540">
    <property type="entry name" value="P-loop containing nucleoside triphosphate hydrolases"/>
    <property type="match status" value="1"/>
</dbReference>
<feature type="compositionally biased region" description="Polar residues" evidence="2">
    <location>
        <begin position="1"/>
        <end position="16"/>
    </location>
</feature>
<dbReference type="SUPFAM" id="SSF48452">
    <property type="entry name" value="TPR-like"/>
    <property type="match status" value="3"/>
</dbReference>
<dbReference type="OrthoDB" id="771227at2759"/>
<dbReference type="Proteomes" id="UP000054477">
    <property type="component" value="Unassembled WGS sequence"/>
</dbReference>
<evidence type="ECO:0000256" key="1">
    <source>
        <dbReference type="PROSITE-ProRule" id="PRU00339"/>
    </source>
</evidence>
<dbReference type="InterPro" id="IPR002182">
    <property type="entry name" value="NB-ARC"/>
</dbReference>
<dbReference type="PROSITE" id="PS50005">
    <property type="entry name" value="TPR"/>
    <property type="match status" value="1"/>
</dbReference>
<dbReference type="HOGENOM" id="CLU_000288_125_8_1"/>
<gene>
    <name evidence="4" type="ORF">K443DRAFT_635352</name>
</gene>
<dbReference type="GO" id="GO:0043531">
    <property type="term" value="F:ADP binding"/>
    <property type="evidence" value="ECO:0007669"/>
    <property type="project" value="InterPro"/>
</dbReference>
<feature type="domain" description="NB-ARC" evidence="3">
    <location>
        <begin position="116"/>
        <end position="272"/>
    </location>
</feature>
<reference evidence="5" key="2">
    <citation type="submission" date="2015-01" db="EMBL/GenBank/DDBJ databases">
        <title>Evolutionary Origins and Diversification of the Mycorrhizal Mutualists.</title>
        <authorList>
            <consortium name="DOE Joint Genome Institute"/>
            <consortium name="Mycorrhizal Genomics Consortium"/>
            <person name="Kohler A."/>
            <person name="Kuo A."/>
            <person name="Nagy L.G."/>
            <person name="Floudas D."/>
            <person name="Copeland A."/>
            <person name="Barry K.W."/>
            <person name="Cichocki N."/>
            <person name="Veneault-Fourrey C."/>
            <person name="LaButti K."/>
            <person name="Lindquist E.A."/>
            <person name="Lipzen A."/>
            <person name="Lundell T."/>
            <person name="Morin E."/>
            <person name="Murat C."/>
            <person name="Riley R."/>
            <person name="Ohm R."/>
            <person name="Sun H."/>
            <person name="Tunlid A."/>
            <person name="Henrissat B."/>
            <person name="Grigoriev I.V."/>
            <person name="Hibbett D.S."/>
            <person name="Martin F."/>
        </authorList>
    </citation>
    <scope>NUCLEOTIDE SEQUENCE [LARGE SCALE GENOMIC DNA]</scope>
    <source>
        <strain evidence="5">LaAM-08-1</strain>
    </source>
</reference>
<dbReference type="STRING" id="1095629.A0A0C9YDI2"/>
<dbReference type="SMART" id="SM00028">
    <property type="entry name" value="TPR"/>
    <property type="match status" value="7"/>
</dbReference>
<dbReference type="PANTHER" id="PTHR46082">
    <property type="entry name" value="ATP/GTP-BINDING PROTEIN-RELATED"/>
    <property type="match status" value="1"/>
</dbReference>
<organism evidence="4 5">
    <name type="scientific">Laccaria amethystina LaAM-08-1</name>
    <dbReference type="NCBI Taxonomy" id="1095629"/>
    <lineage>
        <taxon>Eukaryota</taxon>
        <taxon>Fungi</taxon>
        <taxon>Dikarya</taxon>
        <taxon>Basidiomycota</taxon>
        <taxon>Agaricomycotina</taxon>
        <taxon>Agaricomycetes</taxon>
        <taxon>Agaricomycetidae</taxon>
        <taxon>Agaricales</taxon>
        <taxon>Agaricineae</taxon>
        <taxon>Hydnangiaceae</taxon>
        <taxon>Laccaria</taxon>
    </lineage>
</organism>
<reference evidence="4 5" key="1">
    <citation type="submission" date="2014-04" db="EMBL/GenBank/DDBJ databases">
        <authorList>
            <consortium name="DOE Joint Genome Institute"/>
            <person name="Kuo A."/>
            <person name="Kohler A."/>
            <person name="Nagy L.G."/>
            <person name="Floudas D."/>
            <person name="Copeland A."/>
            <person name="Barry K.W."/>
            <person name="Cichocki N."/>
            <person name="Veneault-Fourrey C."/>
            <person name="LaButti K."/>
            <person name="Lindquist E.A."/>
            <person name="Lipzen A."/>
            <person name="Lundell T."/>
            <person name="Morin E."/>
            <person name="Murat C."/>
            <person name="Sun H."/>
            <person name="Tunlid A."/>
            <person name="Henrissat B."/>
            <person name="Grigoriev I.V."/>
            <person name="Hibbett D.S."/>
            <person name="Martin F."/>
            <person name="Nordberg H.P."/>
            <person name="Cantor M.N."/>
            <person name="Hua S.X."/>
        </authorList>
    </citation>
    <scope>NUCLEOTIDE SEQUENCE [LARGE SCALE GENOMIC DNA]</scope>
    <source>
        <strain evidence="4 5">LaAM-08-1</strain>
    </source>
</reference>
<dbReference type="Pfam" id="PF00931">
    <property type="entry name" value="NB-ARC"/>
    <property type="match status" value="1"/>
</dbReference>
<dbReference type="InterPro" id="IPR011990">
    <property type="entry name" value="TPR-like_helical_dom_sf"/>
</dbReference>
<evidence type="ECO:0000259" key="3">
    <source>
        <dbReference type="Pfam" id="PF00931"/>
    </source>
</evidence>
<dbReference type="PANTHER" id="PTHR46082:SF11">
    <property type="entry name" value="AAA+ ATPASE DOMAIN-CONTAINING PROTEIN-RELATED"/>
    <property type="match status" value="1"/>
</dbReference>
<dbReference type="InterPro" id="IPR019734">
    <property type="entry name" value="TPR_rpt"/>
</dbReference>
<dbReference type="Gene3D" id="3.40.50.300">
    <property type="entry name" value="P-loop containing nucleotide triphosphate hydrolases"/>
    <property type="match status" value="1"/>
</dbReference>
<keyword evidence="5" id="KW-1185">Reference proteome</keyword>
<dbReference type="AlphaFoldDB" id="A0A0C9YDI2"/>
<dbReference type="EMBL" id="KN838554">
    <property type="protein sequence ID" value="KIK06268.1"/>
    <property type="molecule type" value="Genomic_DNA"/>
</dbReference>
<accession>A0A0C9YDI2</accession>
<dbReference type="InterPro" id="IPR053137">
    <property type="entry name" value="NLR-like"/>
</dbReference>
<evidence type="ECO:0000313" key="4">
    <source>
        <dbReference type="EMBL" id="KIK06268.1"/>
    </source>
</evidence>
<dbReference type="Pfam" id="PF13424">
    <property type="entry name" value="TPR_12"/>
    <property type="match status" value="3"/>
</dbReference>
<feature type="non-terminal residue" evidence="4">
    <location>
        <position position="885"/>
    </location>
</feature>
<dbReference type="PRINTS" id="PR00381">
    <property type="entry name" value="KINESINLIGHT"/>
</dbReference>
<proteinExistence type="predicted"/>
<dbReference type="Gene3D" id="1.25.40.10">
    <property type="entry name" value="Tetratricopeptide repeat domain"/>
    <property type="match status" value="2"/>
</dbReference>
<keyword evidence="1" id="KW-0802">TPR repeat</keyword>
<feature type="repeat" description="TPR" evidence="1">
    <location>
        <begin position="776"/>
        <end position="809"/>
    </location>
</feature>
<name>A0A0C9YDI2_9AGAR</name>
<sequence length="885" mass="100230">MPHSINTRFRTTMSDSNRPRKNRLKGKFKGLLDRLAGAGRLHNEPLSGSKPTFTRALEVMGEGTYLNVMQGARNVNMRDSTLCMTQNIENASRGQDDTLLVPQRPNSNALFTGRKDILEKLKNHFAATDQDNKCRKSFLLYGMGGIGKTQICLKFIEEVADRFSHIFWIDASSEDTIALDLLGLCSHPEAKAAGISVSSQSALMWIASLQSEWLLVFDNADGEVAKKFVPSGSKGNILVTSRYQFLEQVTSYENCLEIDPMAEEEAISLLLKASHLTEQSKNICCITRQIVHELCCLPMAVDQAGASIETGLCSIAQYLEHLSQYRNKLVNHPSFREISQYNRAIYETWDLSFSEIESRAKKKSDGHGRAAAQAAILILGTAAFLHHERIPEAAMGFSEGQHGRLERKVETSINQLLQLGKDQSWNQFFFHEGITVLMSFSLIKQYSTSPAIYAIHPLTHQWSRDRMSISQKKCMMQVSKLILVNCITEGMTAEDIAFNRLLAPHIKANYQSQKEYGFKGVFDVDEYSRFSYVLNENKMWKDVEYLQYQIVQMETRKWGTKHPLTLTSMANLAVTYSKQEKYEEAVKLQLKVLDQHKKVLGPEHPHILTSMNVLAVIYSNQGKYEEAGELELKVMDLHKKVLGSEHLDTLTSMANLAVTYSDQGKYEEAGELELKVLNLLKKILGPEHPDTLTSMANLARTYSVEGRYEEAGELEQKVLDLRERVLGPRHTDTLTTMNNLALIYSKQEKYEEAGQLQLKVLDLCKKVLGQEHPDTLTSMNNLASTYRKQEEYEEAEELYVKVLNMRKRVLGPEHPDTLTSMANLIATYSNQGKYDKAADLQLKILNLRKKMLGSEDPCTMESMNNLAATYSNQRKYDKTAELQLK</sequence>
<evidence type="ECO:0000256" key="2">
    <source>
        <dbReference type="SAM" id="MobiDB-lite"/>
    </source>
</evidence>
<dbReference type="NCBIfam" id="NF040586">
    <property type="entry name" value="FxSxx_TPR"/>
    <property type="match status" value="1"/>
</dbReference>
<dbReference type="Pfam" id="PF13374">
    <property type="entry name" value="TPR_10"/>
    <property type="match status" value="1"/>
</dbReference>
<evidence type="ECO:0000313" key="5">
    <source>
        <dbReference type="Proteomes" id="UP000054477"/>
    </source>
</evidence>
<feature type="region of interest" description="Disordered" evidence="2">
    <location>
        <begin position="1"/>
        <end position="21"/>
    </location>
</feature>
<dbReference type="InterPro" id="IPR027417">
    <property type="entry name" value="P-loop_NTPase"/>
</dbReference>
<protein>
    <recommendedName>
        <fullName evidence="3">NB-ARC domain-containing protein</fullName>
    </recommendedName>
</protein>